<reference evidence="2" key="1">
    <citation type="submission" date="2016-05" db="EMBL/GenBank/DDBJ databases">
        <authorList>
            <person name="Cock P.J.A."/>
            <person name="Cock P.J.A."/>
        </authorList>
    </citation>
    <scope>NUCLEOTIDE SEQUENCE</scope>
    <source>
        <strain evidence="2">PWN146_assembly</strain>
    </source>
</reference>
<name>A0A1C3HKP0_SERMA</name>
<sequence length="109" mass="12484">MHKPFECEFVAEIGLTGNARGRRQWFTGKPIMQVEVVQEVKTVVGTQVTGRRYKTIWRDATLSESFQIQHRVGLMVKPDDETHEVKRPAPPTPPPRPHTLNEKVKEPPC</sequence>
<dbReference type="EMBL" id="LT575490">
    <property type="protein sequence ID" value="SAY45613.1"/>
    <property type="molecule type" value="Genomic_DNA"/>
</dbReference>
<feature type="compositionally biased region" description="Basic and acidic residues" evidence="1">
    <location>
        <begin position="99"/>
        <end position="109"/>
    </location>
</feature>
<proteinExistence type="predicted"/>
<feature type="compositionally biased region" description="Pro residues" evidence="1">
    <location>
        <begin position="88"/>
        <end position="97"/>
    </location>
</feature>
<organism evidence="2">
    <name type="scientific">Serratia marcescens</name>
    <dbReference type="NCBI Taxonomy" id="615"/>
    <lineage>
        <taxon>Bacteria</taxon>
        <taxon>Pseudomonadati</taxon>
        <taxon>Pseudomonadota</taxon>
        <taxon>Gammaproteobacteria</taxon>
        <taxon>Enterobacterales</taxon>
        <taxon>Yersiniaceae</taxon>
        <taxon>Serratia</taxon>
    </lineage>
</organism>
<accession>A0A1C3HKP0</accession>
<dbReference type="RefSeq" id="WP_060417675.1">
    <property type="nucleotide sequence ID" value="NZ_FCKT01000001.1"/>
</dbReference>
<protein>
    <submittedName>
        <fullName evidence="2">Uncharacterized protein</fullName>
    </submittedName>
</protein>
<evidence type="ECO:0000256" key="1">
    <source>
        <dbReference type="SAM" id="MobiDB-lite"/>
    </source>
</evidence>
<gene>
    <name evidence="2" type="ORF">PWN146_04349</name>
</gene>
<feature type="compositionally biased region" description="Basic and acidic residues" evidence="1">
    <location>
        <begin position="77"/>
        <end position="87"/>
    </location>
</feature>
<dbReference type="AlphaFoldDB" id="A0A1C3HKP0"/>
<feature type="region of interest" description="Disordered" evidence="1">
    <location>
        <begin position="77"/>
        <end position="109"/>
    </location>
</feature>
<evidence type="ECO:0000313" key="2">
    <source>
        <dbReference type="EMBL" id="SAY45613.1"/>
    </source>
</evidence>